<evidence type="ECO:0000259" key="7">
    <source>
        <dbReference type="PROSITE" id="PS50850"/>
    </source>
</evidence>
<dbReference type="GO" id="GO:0042908">
    <property type="term" value="P:xenobiotic transport"/>
    <property type="evidence" value="ECO:0007669"/>
    <property type="project" value="UniProtKB-ARBA"/>
</dbReference>
<feature type="compositionally biased region" description="Low complexity" evidence="5">
    <location>
        <begin position="41"/>
        <end position="54"/>
    </location>
</feature>
<evidence type="ECO:0000256" key="5">
    <source>
        <dbReference type="SAM" id="MobiDB-lite"/>
    </source>
</evidence>
<dbReference type="Gene3D" id="1.20.1250.20">
    <property type="entry name" value="MFS general substrate transporter like domains"/>
    <property type="match status" value="1"/>
</dbReference>
<dbReference type="InterPro" id="IPR020846">
    <property type="entry name" value="MFS_dom"/>
</dbReference>
<dbReference type="InterPro" id="IPR036259">
    <property type="entry name" value="MFS_trans_sf"/>
</dbReference>
<feature type="compositionally biased region" description="Basic and acidic residues" evidence="5">
    <location>
        <begin position="1"/>
        <end position="20"/>
    </location>
</feature>
<dbReference type="CDD" id="cd17323">
    <property type="entry name" value="MFS_Tpo1_MDR_like"/>
    <property type="match status" value="1"/>
</dbReference>
<dbReference type="PROSITE" id="PS00216">
    <property type="entry name" value="SUGAR_TRANSPORT_1"/>
    <property type="match status" value="1"/>
</dbReference>
<feature type="compositionally biased region" description="Basic and acidic residues" evidence="5">
    <location>
        <begin position="601"/>
        <end position="616"/>
    </location>
</feature>
<comment type="caution">
    <text evidence="8">The sequence shown here is derived from an EMBL/GenBank/DDBJ whole genome shotgun (WGS) entry which is preliminary data.</text>
</comment>
<dbReference type="PROSITE" id="PS50850">
    <property type="entry name" value="MFS"/>
    <property type="match status" value="1"/>
</dbReference>
<dbReference type="InterPro" id="IPR011701">
    <property type="entry name" value="MFS"/>
</dbReference>
<dbReference type="PANTHER" id="PTHR23502">
    <property type="entry name" value="MAJOR FACILITATOR SUPERFAMILY"/>
    <property type="match status" value="1"/>
</dbReference>
<evidence type="ECO:0000256" key="1">
    <source>
        <dbReference type="ARBA" id="ARBA00004141"/>
    </source>
</evidence>
<feature type="transmembrane region" description="Helical" evidence="6">
    <location>
        <begin position="169"/>
        <end position="188"/>
    </location>
</feature>
<dbReference type="GO" id="GO:0022857">
    <property type="term" value="F:transmembrane transporter activity"/>
    <property type="evidence" value="ECO:0007669"/>
    <property type="project" value="InterPro"/>
</dbReference>
<dbReference type="Pfam" id="PF07690">
    <property type="entry name" value="MFS_1"/>
    <property type="match status" value="1"/>
</dbReference>
<evidence type="ECO:0000256" key="6">
    <source>
        <dbReference type="SAM" id="Phobius"/>
    </source>
</evidence>
<feature type="transmembrane region" description="Helical" evidence="6">
    <location>
        <begin position="470"/>
        <end position="491"/>
    </location>
</feature>
<keyword evidence="2 6" id="KW-0812">Transmembrane</keyword>
<feature type="compositionally biased region" description="Basic and acidic residues" evidence="5">
    <location>
        <begin position="28"/>
        <end position="39"/>
    </location>
</feature>
<feature type="region of interest" description="Disordered" evidence="5">
    <location>
        <begin position="601"/>
        <end position="625"/>
    </location>
</feature>
<evidence type="ECO:0000256" key="4">
    <source>
        <dbReference type="ARBA" id="ARBA00023136"/>
    </source>
</evidence>
<organism evidence="8 9">
    <name type="scientific">Calycina marina</name>
    <dbReference type="NCBI Taxonomy" id="1763456"/>
    <lineage>
        <taxon>Eukaryota</taxon>
        <taxon>Fungi</taxon>
        <taxon>Dikarya</taxon>
        <taxon>Ascomycota</taxon>
        <taxon>Pezizomycotina</taxon>
        <taxon>Leotiomycetes</taxon>
        <taxon>Helotiales</taxon>
        <taxon>Pezizellaceae</taxon>
        <taxon>Calycina</taxon>
    </lineage>
</organism>
<dbReference type="OrthoDB" id="3365399at2759"/>
<dbReference type="EMBL" id="MU254022">
    <property type="protein sequence ID" value="KAG9242924.1"/>
    <property type="molecule type" value="Genomic_DNA"/>
</dbReference>
<evidence type="ECO:0000256" key="3">
    <source>
        <dbReference type="ARBA" id="ARBA00022989"/>
    </source>
</evidence>
<keyword evidence="4 6" id="KW-0472">Membrane</keyword>
<dbReference type="GO" id="GO:0005886">
    <property type="term" value="C:plasma membrane"/>
    <property type="evidence" value="ECO:0007669"/>
    <property type="project" value="TreeGrafter"/>
</dbReference>
<feature type="transmembrane region" description="Helical" evidence="6">
    <location>
        <begin position="393"/>
        <end position="415"/>
    </location>
</feature>
<evidence type="ECO:0000256" key="2">
    <source>
        <dbReference type="ARBA" id="ARBA00022692"/>
    </source>
</evidence>
<feature type="transmembrane region" description="Helical" evidence="6">
    <location>
        <begin position="436"/>
        <end position="458"/>
    </location>
</feature>
<feature type="compositionally biased region" description="Basic and acidic residues" evidence="5">
    <location>
        <begin position="55"/>
        <end position="64"/>
    </location>
</feature>
<dbReference type="GO" id="GO:0140115">
    <property type="term" value="P:export across plasma membrane"/>
    <property type="evidence" value="ECO:0007669"/>
    <property type="project" value="UniProtKB-ARBA"/>
</dbReference>
<sequence length="625" mass="68746">MSDIRDLEKDDAPNNTEDTHQSSATDISTRDPEKEDHRMPGPHSTHSGSSGSSIHSDHSDHSYHSDPLSPLERALTPDLATEEEKTAYQSITRTRTGVSLATTSSRIPSFEVDFTENDPDDPKNWSTAYRGMSIGFCSFATWTVVLYSTSYTASIPGEMIEFNISSQPIATLGITTYLIGLAVGSLILAPLSELYGRRPVYIASLAFFCLLVLPCALATNLTVVLIVRFFGACAGAAMISNSPGTVADVATEKYRALAFSIWSIGPMNGPVTGPLIGGFTAQYLGWRWTNWLVMILSGLALIAMACVKETYAPVLLQKKAAKMRKDMDDERYWSRYDEKRGIIPLLKLNLSRPFIFTATEPILWFWDLYISIIYGILYLCFVAYPLIFQGLRGWSQGISGLAFVGLGIGTMLAISTEPLARKLINSHKKDPNTGRVYPEASVSMVCIGAFLCPIGQLWFSWTSLPITTHWIWPIMAGIPFGAGNCMVFIYASNYIAGCYGVYSASALAGNTVSRSLIGGTLPLAGTLMYNTLTPQWAGTLLGLTQVICIPIPFVFYKYGDRIRSKSPLIRQMKEDQERSEKRAIKAKKAAEKRRVGGVDYEEKGLGSREEIEKEHTAPLTHTITG</sequence>
<dbReference type="Proteomes" id="UP000887226">
    <property type="component" value="Unassembled WGS sequence"/>
</dbReference>
<dbReference type="FunFam" id="1.20.1250.20:FF:000011">
    <property type="entry name" value="MFS multidrug transporter, putative"/>
    <property type="match status" value="1"/>
</dbReference>
<keyword evidence="9" id="KW-1185">Reference proteome</keyword>
<feature type="domain" description="Major facilitator superfamily (MFS) profile" evidence="7">
    <location>
        <begin position="128"/>
        <end position="560"/>
    </location>
</feature>
<feature type="transmembrane region" description="Helical" evidence="6">
    <location>
        <begin position="498"/>
        <end position="517"/>
    </location>
</feature>
<dbReference type="InterPro" id="IPR005829">
    <property type="entry name" value="Sugar_transporter_CS"/>
</dbReference>
<gene>
    <name evidence="8" type="ORF">BJ878DRAFT_577013</name>
</gene>
<feature type="transmembrane region" description="Helical" evidence="6">
    <location>
        <begin position="291"/>
        <end position="316"/>
    </location>
</feature>
<feature type="transmembrane region" description="Helical" evidence="6">
    <location>
        <begin position="537"/>
        <end position="556"/>
    </location>
</feature>
<dbReference type="AlphaFoldDB" id="A0A9P8CDD3"/>
<feature type="region of interest" description="Disordered" evidence="5">
    <location>
        <begin position="1"/>
        <end position="71"/>
    </location>
</feature>
<dbReference type="PANTHER" id="PTHR23502:SF12">
    <property type="entry name" value="MULTIDRUG TRANSPORTER, PUTATIVE (AFU_ORTHOLOGUE AFUA_1G06440)-RELATED"/>
    <property type="match status" value="1"/>
</dbReference>
<evidence type="ECO:0000313" key="9">
    <source>
        <dbReference type="Proteomes" id="UP000887226"/>
    </source>
</evidence>
<comment type="subcellular location">
    <subcellularLocation>
        <location evidence="1">Membrane</location>
        <topology evidence="1">Multi-pass membrane protein</topology>
    </subcellularLocation>
</comment>
<proteinExistence type="predicted"/>
<feature type="transmembrane region" description="Helical" evidence="6">
    <location>
        <begin position="362"/>
        <end position="387"/>
    </location>
</feature>
<keyword evidence="3 6" id="KW-1133">Transmembrane helix</keyword>
<protein>
    <submittedName>
        <fullName evidence="8">Major facilitator superfamily domain-containing protein</fullName>
    </submittedName>
</protein>
<accession>A0A9P8CDD3</accession>
<feature type="transmembrane region" description="Helical" evidence="6">
    <location>
        <begin position="131"/>
        <end position="149"/>
    </location>
</feature>
<reference evidence="8" key="1">
    <citation type="journal article" date="2021" name="IMA Fungus">
        <title>Genomic characterization of three marine fungi, including Emericellopsis atlantica sp. nov. with signatures of a generalist lifestyle and marine biomass degradation.</title>
        <authorList>
            <person name="Hagestad O.C."/>
            <person name="Hou L."/>
            <person name="Andersen J.H."/>
            <person name="Hansen E.H."/>
            <person name="Altermark B."/>
            <person name="Li C."/>
            <person name="Kuhnert E."/>
            <person name="Cox R.J."/>
            <person name="Crous P.W."/>
            <person name="Spatafora J.W."/>
            <person name="Lail K."/>
            <person name="Amirebrahimi M."/>
            <person name="Lipzen A."/>
            <person name="Pangilinan J."/>
            <person name="Andreopoulos W."/>
            <person name="Hayes R.D."/>
            <person name="Ng V."/>
            <person name="Grigoriev I.V."/>
            <person name="Jackson S.A."/>
            <person name="Sutton T.D.S."/>
            <person name="Dobson A.D.W."/>
            <person name="Rama T."/>
        </authorList>
    </citation>
    <scope>NUCLEOTIDE SEQUENCE</scope>
    <source>
        <strain evidence="8">TRa3180A</strain>
    </source>
</reference>
<feature type="transmembrane region" description="Helical" evidence="6">
    <location>
        <begin position="200"/>
        <end position="219"/>
    </location>
</feature>
<evidence type="ECO:0000313" key="8">
    <source>
        <dbReference type="EMBL" id="KAG9242924.1"/>
    </source>
</evidence>
<dbReference type="SUPFAM" id="SSF103473">
    <property type="entry name" value="MFS general substrate transporter"/>
    <property type="match status" value="1"/>
</dbReference>
<name>A0A9P8CDD3_9HELO</name>